<dbReference type="Gene3D" id="3.30.250.20">
    <property type="entry name" value="L1 transposable element, C-terminal domain"/>
    <property type="match status" value="1"/>
</dbReference>
<dbReference type="SUPFAM" id="SSF57997">
    <property type="entry name" value="Tropomyosin"/>
    <property type="match status" value="1"/>
</dbReference>
<name>A0A803JV19_XENTR</name>
<feature type="coiled-coil region" evidence="1">
    <location>
        <begin position="286"/>
        <end position="313"/>
    </location>
</feature>
<reference evidence="3" key="2">
    <citation type="submission" date="2021-03" db="UniProtKB">
        <authorList>
            <consortium name="Ensembl"/>
        </authorList>
    </citation>
    <scope>IDENTIFICATION</scope>
</reference>
<dbReference type="InParanoid" id="A0A803JV19"/>
<evidence type="ECO:0000256" key="1">
    <source>
        <dbReference type="SAM" id="Coils"/>
    </source>
</evidence>
<feature type="compositionally biased region" description="Basic and acidic residues" evidence="2">
    <location>
        <begin position="62"/>
        <end position="87"/>
    </location>
</feature>
<dbReference type="Gene3D" id="3.30.70.1820">
    <property type="entry name" value="L1 transposable element, RRM domain"/>
    <property type="match status" value="1"/>
</dbReference>
<dbReference type="GeneTree" id="ENSGT01070000257169"/>
<feature type="region of interest" description="Disordered" evidence="2">
    <location>
        <begin position="1"/>
        <end position="104"/>
    </location>
</feature>
<evidence type="ECO:0000256" key="2">
    <source>
        <dbReference type="SAM" id="MobiDB-lite"/>
    </source>
</evidence>
<proteinExistence type="predicted"/>
<dbReference type="InterPro" id="IPR042566">
    <property type="entry name" value="L1_C"/>
</dbReference>
<dbReference type="Gene3D" id="1.20.5.170">
    <property type="match status" value="1"/>
</dbReference>
<evidence type="ECO:0008006" key="4">
    <source>
        <dbReference type="Google" id="ProtNLM"/>
    </source>
</evidence>
<sequence>MTLFGEWPATPCEKSHFGRAPLPGPEYPDIKIPQRTNTDPHHKHWEVLPQRNLMGQNKAQKRTSETAARLEKFSRDSKKGQDGDQRAGPESVPEASKEQEQQSPTLLDVIAEIKSTKEVCSTLINAKTDEIKLDLSIIRQDFQRLRERTTATEQRLSELEDACAPVQQTLQNLGKDVQSCLAKTDDLENRLRRNNLRMVGFPERAEGTTPEEFVTTWLLSNFDRNKLSGAFAIERAHRVPAKPPPPGAPPRPLLARVLNAIDRDSILRMAREKSTLQYQASKISIYADFSSEVQKLRAKFQDAKRRLRAENIQYAMFYPARLRVTANGTILFFTSPQELNHWLDSRNTAP</sequence>
<keyword evidence="1" id="KW-0175">Coiled coil</keyword>
<organism evidence="3">
    <name type="scientific">Xenopus tropicalis</name>
    <name type="common">Western clawed frog</name>
    <name type="synonym">Silurana tropicalis</name>
    <dbReference type="NCBI Taxonomy" id="8364"/>
    <lineage>
        <taxon>Eukaryota</taxon>
        <taxon>Metazoa</taxon>
        <taxon>Chordata</taxon>
        <taxon>Craniata</taxon>
        <taxon>Vertebrata</taxon>
        <taxon>Euteleostomi</taxon>
        <taxon>Amphibia</taxon>
        <taxon>Batrachia</taxon>
        <taxon>Anura</taxon>
        <taxon>Pipoidea</taxon>
        <taxon>Pipidae</taxon>
        <taxon>Xenopodinae</taxon>
        <taxon>Xenopus</taxon>
        <taxon>Silurana</taxon>
    </lineage>
</organism>
<dbReference type="InterPro" id="IPR004244">
    <property type="entry name" value="Transposase_22"/>
</dbReference>
<accession>A0A803JV19</accession>
<protein>
    <recommendedName>
        <fullName evidence="4">L1 transposable element RRM domain-containing protein</fullName>
    </recommendedName>
</protein>
<evidence type="ECO:0000313" key="3">
    <source>
        <dbReference type="Ensembl" id="ENSXETP00000111869"/>
    </source>
</evidence>
<dbReference type="Ensembl" id="ENSXETT00000111217">
    <property type="protein sequence ID" value="ENSXETP00000111869"/>
    <property type="gene ID" value="ENSXETG00000047661"/>
</dbReference>
<dbReference type="PANTHER" id="PTHR11505">
    <property type="entry name" value="L1 TRANSPOSABLE ELEMENT-RELATED"/>
    <property type="match status" value="1"/>
</dbReference>
<reference evidence="3" key="1">
    <citation type="journal article" date="2010" name="Science">
        <title>The genome of the Western clawed frog Xenopus tropicalis.</title>
        <authorList>
            <person name="Hellsten U."/>
            <person name="Harland R.M."/>
            <person name="Gilchrist M.J."/>
            <person name="Hendrix D."/>
            <person name="Jurka J."/>
            <person name="Kapitonov V."/>
            <person name="Ovcharenko I."/>
            <person name="Putnam N.H."/>
            <person name="Shu S."/>
            <person name="Taher L."/>
            <person name="Blitz I.L."/>
            <person name="Blumberg B."/>
            <person name="Dichmann D.S."/>
            <person name="Dubchak I."/>
            <person name="Amaya E."/>
            <person name="Detter J.C."/>
            <person name="Fletcher R."/>
            <person name="Gerhard D.S."/>
            <person name="Goodstein D."/>
            <person name="Graves T."/>
            <person name="Grigoriev I.V."/>
            <person name="Grimwood J."/>
            <person name="Kawashima T."/>
            <person name="Lindquist E."/>
            <person name="Lucas S.M."/>
            <person name="Mead P.E."/>
            <person name="Mitros T."/>
            <person name="Ogino H."/>
            <person name="Ohta Y."/>
            <person name="Poliakov A.V."/>
            <person name="Pollet N."/>
            <person name="Robert J."/>
            <person name="Salamov A."/>
            <person name="Sater A.K."/>
            <person name="Schmutz J."/>
            <person name="Terry A."/>
            <person name="Vize P.D."/>
            <person name="Warren W.C."/>
            <person name="Wells D."/>
            <person name="Wills A."/>
            <person name="Wilson R.K."/>
            <person name="Zimmerman L.B."/>
            <person name="Zorn A.M."/>
            <person name="Grainger R."/>
            <person name="Grammer T."/>
            <person name="Khokha M.K."/>
            <person name="Richardson P.M."/>
            <person name="Rokhsar D.S."/>
        </authorList>
    </citation>
    <scope>NUCLEOTIDE SEQUENCE [LARGE SCALE GENOMIC DNA]</scope>
    <source>
        <strain evidence="3">Nigerian</strain>
    </source>
</reference>
<dbReference type="AlphaFoldDB" id="A0A803JV19"/>